<keyword evidence="5 11" id="KW-0378">Hydrolase</keyword>
<evidence type="ECO:0000256" key="8">
    <source>
        <dbReference type="ARBA" id="ARBA00047417"/>
    </source>
</evidence>
<sequence>MITTLFAKNNSARVIGLSALALLIGGCNSGHQALDKTPELPPAPEISSGFRADMAPVHAQRHMAAAANPLATAAGQEMLRKGGSAIDAAIAMQAVLALVEPQASGIGGGAFIVYWDGKRVQAFDGRETAPSGANSRMFLGKDGQPIPFTDAQIGGRSVGVPGVLRALEMAHQQHGKLPWRDLFQPAIELAREGFPVSRRLHTQIAADKFIAASPQMAKYFLTEQGQPLPVGTLLKNPELAQTLDAIATQGADAFYQGAVAQAMVDQVRSHANPGTLSLADISRYRAKEREPVCGDYKQWQVCGMPPPSSGGVAVLQTLGILDALQSKSPALDLAALAPVPSTTGARLEPSVKAVHLISEAERLAYADRALYLADSDYVPVNVKGLTDKAYLQARASLVSEQSMGRAQAGTPAGMNLALAPDRSPLRISTSQIAAVDDQGGAISMTTSVEAAFGSHVMTNGFILNNQLTDFSFVPEENGKPVANRIEPGKRPRSSMAPTLVFDRKSGELVATVGSPGGSQIIEYVNKAVIGLVDWKLDPQQAISLPNFGSRNVGTEVEAGLVSPALIQQLKDRGHDVSVIDMTSGTQIIARDKNGWAAGADPRREGTALGD</sequence>
<organism evidence="12 13">
    <name type="scientific">Pseudomonas psychrophila</name>
    <dbReference type="NCBI Taxonomy" id="122355"/>
    <lineage>
        <taxon>Bacteria</taxon>
        <taxon>Pseudomonadati</taxon>
        <taxon>Pseudomonadota</taxon>
        <taxon>Gammaproteobacteria</taxon>
        <taxon>Pseudomonadales</taxon>
        <taxon>Pseudomonadaceae</taxon>
        <taxon>Pseudomonas</taxon>
    </lineage>
</organism>
<evidence type="ECO:0000256" key="7">
    <source>
        <dbReference type="ARBA" id="ARBA00023315"/>
    </source>
</evidence>
<dbReference type="SUPFAM" id="SSF56235">
    <property type="entry name" value="N-terminal nucleophile aminohydrolases (Ntn hydrolases)"/>
    <property type="match status" value="1"/>
</dbReference>
<comment type="similarity">
    <text evidence="3 11">Belongs to the gamma-glutamyltransferase family.</text>
</comment>
<dbReference type="Pfam" id="PF01019">
    <property type="entry name" value="G_glu_transpept"/>
    <property type="match status" value="1"/>
</dbReference>
<evidence type="ECO:0000256" key="9">
    <source>
        <dbReference type="PIRSR" id="PIRSR600101-1"/>
    </source>
</evidence>
<evidence type="ECO:0000256" key="6">
    <source>
        <dbReference type="ARBA" id="ARBA00023145"/>
    </source>
</evidence>
<accession>A0A8I1FWM0</accession>
<comment type="catalytic activity">
    <reaction evidence="1 11">
        <text>an S-substituted glutathione + H2O = an S-substituted L-cysteinylglycine + L-glutamate</text>
        <dbReference type="Rhea" id="RHEA:59468"/>
        <dbReference type="ChEBI" id="CHEBI:15377"/>
        <dbReference type="ChEBI" id="CHEBI:29985"/>
        <dbReference type="ChEBI" id="CHEBI:90779"/>
        <dbReference type="ChEBI" id="CHEBI:143103"/>
        <dbReference type="EC" id="3.4.19.13"/>
    </reaction>
</comment>
<proteinExistence type="inferred from homology"/>
<keyword evidence="7 11" id="KW-0012">Acyltransferase</keyword>
<dbReference type="InterPro" id="IPR029055">
    <property type="entry name" value="Ntn_hydrolases_N"/>
</dbReference>
<dbReference type="UniPathway" id="UPA00204"/>
<dbReference type="AlphaFoldDB" id="A0A8I1FWM0"/>
<dbReference type="RefSeq" id="WP_198822656.1">
    <property type="nucleotide sequence ID" value="NZ_JAEKCZ010000019.1"/>
</dbReference>
<dbReference type="PANTHER" id="PTHR43199:SF1">
    <property type="entry name" value="GLUTATHIONE HYDROLASE PROENZYME"/>
    <property type="match status" value="1"/>
</dbReference>
<evidence type="ECO:0000256" key="3">
    <source>
        <dbReference type="ARBA" id="ARBA00009381"/>
    </source>
</evidence>
<dbReference type="InterPro" id="IPR043138">
    <property type="entry name" value="GGT_lsub"/>
</dbReference>
<evidence type="ECO:0000313" key="13">
    <source>
        <dbReference type="Proteomes" id="UP000658390"/>
    </source>
</evidence>
<dbReference type="GO" id="GO:0006751">
    <property type="term" value="P:glutathione catabolic process"/>
    <property type="evidence" value="ECO:0007669"/>
    <property type="project" value="UniProtKB-UniRule"/>
</dbReference>
<name>A0A8I1FWM0_9PSED</name>
<dbReference type="PANTHER" id="PTHR43199">
    <property type="entry name" value="GLUTATHIONE HYDROLASE"/>
    <property type="match status" value="1"/>
</dbReference>
<evidence type="ECO:0000256" key="10">
    <source>
        <dbReference type="PIRSR" id="PIRSR600101-2"/>
    </source>
</evidence>
<comment type="catalytic activity">
    <reaction evidence="2 11">
        <text>glutathione + H2O = L-cysteinylglycine + L-glutamate</text>
        <dbReference type="Rhea" id="RHEA:28807"/>
        <dbReference type="ChEBI" id="CHEBI:15377"/>
        <dbReference type="ChEBI" id="CHEBI:29985"/>
        <dbReference type="ChEBI" id="CHEBI:57925"/>
        <dbReference type="ChEBI" id="CHEBI:61694"/>
        <dbReference type="EC" id="3.4.19.13"/>
    </reaction>
</comment>
<evidence type="ECO:0000256" key="1">
    <source>
        <dbReference type="ARBA" id="ARBA00001049"/>
    </source>
</evidence>
<evidence type="ECO:0000256" key="2">
    <source>
        <dbReference type="ARBA" id="ARBA00001089"/>
    </source>
</evidence>
<dbReference type="InterPro" id="IPR043137">
    <property type="entry name" value="GGT_ssub_C"/>
</dbReference>
<dbReference type="EMBL" id="JAEKCZ010000019">
    <property type="protein sequence ID" value="MBJ2258545.1"/>
    <property type="molecule type" value="Genomic_DNA"/>
</dbReference>
<feature type="active site" description="Nucleophile" evidence="9">
    <location>
        <position position="429"/>
    </location>
</feature>
<comment type="catalytic activity">
    <reaction evidence="8 11">
        <text>an N-terminal (5-L-glutamyl)-[peptide] + an alpha-amino acid = 5-L-glutamyl amino acid + an N-terminal L-alpha-aminoacyl-[peptide]</text>
        <dbReference type="Rhea" id="RHEA:23904"/>
        <dbReference type="Rhea" id="RHEA-COMP:9780"/>
        <dbReference type="Rhea" id="RHEA-COMP:9795"/>
        <dbReference type="ChEBI" id="CHEBI:77644"/>
        <dbReference type="ChEBI" id="CHEBI:78597"/>
        <dbReference type="ChEBI" id="CHEBI:78599"/>
        <dbReference type="ChEBI" id="CHEBI:78608"/>
        <dbReference type="EC" id="2.3.2.2"/>
    </reaction>
</comment>
<evidence type="ECO:0000256" key="4">
    <source>
        <dbReference type="ARBA" id="ARBA00022679"/>
    </source>
</evidence>
<comment type="subunit">
    <text evidence="11">This enzyme consists of two polypeptide chains, which are synthesized in precursor form from a single polypeptide.</text>
</comment>
<comment type="caution">
    <text evidence="12">The sequence shown here is derived from an EMBL/GenBank/DDBJ whole genome shotgun (WGS) entry which is preliminary data.</text>
</comment>
<feature type="binding site" evidence="10">
    <location>
        <position position="517"/>
    </location>
    <ligand>
        <name>L-glutamate</name>
        <dbReference type="ChEBI" id="CHEBI:29985"/>
    </ligand>
</feature>
<dbReference type="Gene3D" id="1.10.246.130">
    <property type="match status" value="1"/>
</dbReference>
<feature type="binding site" evidence="10">
    <location>
        <position position="126"/>
    </location>
    <ligand>
        <name>L-glutamate</name>
        <dbReference type="ChEBI" id="CHEBI:29985"/>
    </ligand>
</feature>
<comment type="PTM">
    <text evidence="11">Cleaved by autocatalysis into a large and a small subunit.</text>
</comment>
<dbReference type="NCBIfam" id="TIGR00066">
    <property type="entry name" value="g_glut_trans"/>
    <property type="match status" value="1"/>
</dbReference>
<reference evidence="12" key="1">
    <citation type="submission" date="2020-12" db="EMBL/GenBank/DDBJ databases">
        <title>Antibiotic resistance and phylogeny of Pseudomonas spp. isolated over three decades from chicken meat in the Norwegian food chain.</title>
        <authorList>
            <person name="Moen B."/>
        </authorList>
    </citation>
    <scope>NUCLEOTIDE SEQUENCE</scope>
    <source>
        <strain evidence="12">MF6762</strain>
    </source>
</reference>
<dbReference type="EC" id="2.3.2.2" evidence="11"/>
<evidence type="ECO:0000256" key="5">
    <source>
        <dbReference type="ARBA" id="ARBA00022801"/>
    </source>
</evidence>
<gene>
    <name evidence="12" type="primary">ggt</name>
    <name evidence="12" type="ORF">JFT45_18735</name>
</gene>
<dbReference type="InterPro" id="IPR000101">
    <property type="entry name" value="GGT_peptidase"/>
</dbReference>
<dbReference type="Gene3D" id="3.60.20.40">
    <property type="match status" value="1"/>
</dbReference>
<dbReference type="GO" id="GO:0036374">
    <property type="term" value="F:glutathione hydrolase activity"/>
    <property type="evidence" value="ECO:0007669"/>
    <property type="project" value="UniProtKB-UniRule"/>
</dbReference>
<evidence type="ECO:0000313" key="12">
    <source>
        <dbReference type="EMBL" id="MBJ2258545.1"/>
    </source>
</evidence>
<protein>
    <recommendedName>
        <fullName evidence="11">Glutathione hydrolase proenzyme</fullName>
        <ecNumber evidence="11">2.3.2.2</ecNumber>
        <ecNumber evidence="11">3.4.19.13</ecNumber>
    </recommendedName>
    <component>
        <recommendedName>
            <fullName evidence="11">Glutathione hydrolase large chain</fullName>
        </recommendedName>
    </component>
    <component>
        <recommendedName>
            <fullName evidence="11">Glutathione hydrolase small chain</fullName>
        </recommendedName>
    </component>
</protein>
<feature type="binding site" evidence="10">
    <location>
        <position position="469"/>
    </location>
    <ligand>
        <name>L-glutamate</name>
        <dbReference type="ChEBI" id="CHEBI:29985"/>
    </ligand>
</feature>
<dbReference type="GO" id="GO:0103068">
    <property type="term" value="F:leukotriene C4 gamma-glutamyl transferase activity"/>
    <property type="evidence" value="ECO:0007669"/>
    <property type="project" value="UniProtKB-EC"/>
</dbReference>
<comment type="pathway">
    <text evidence="11">Sulfur metabolism; glutathione metabolism.</text>
</comment>
<evidence type="ECO:0000256" key="11">
    <source>
        <dbReference type="RuleBase" id="RU368036"/>
    </source>
</evidence>
<dbReference type="GO" id="GO:0006750">
    <property type="term" value="P:glutathione biosynthetic process"/>
    <property type="evidence" value="ECO:0007669"/>
    <property type="project" value="UniProtKB-KW"/>
</dbReference>
<keyword evidence="11" id="KW-0317">Glutathione biosynthesis</keyword>
<dbReference type="PRINTS" id="PR01210">
    <property type="entry name" value="GGTRANSPTASE"/>
</dbReference>
<keyword evidence="6 11" id="KW-0865">Zymogen</keyword>
<dbReference type="EC" id="3.4.19.13" evidence="11"/>
<dbReference type="Proteomes" id="UP000658390">
    <property type="component" value="Unassembled WGS sequence"/>
</dbReference>
<dbReference type="InterPro" id="IPR051792">
    <property type="entry name" value="GGT_bact"/>
</dbReference>
<keyword evidence="4 11" id="KW-0808">Transferase</keyword>
<feature type="binding site" evidence="10">
    <location>
        <begin position="493"/>
        <end position="494"/>
    </location>
    <ligand>
        <name>L-glutamate</name>
        <dbReference type="ChEBI" id="CHEBI:29985"/>
    </ligand>
</feature>